<accession>A0A6C0JNE2</accession>
<proteinExistence type="predicted"/>
<dbReference type="AlphaFoldDB" id="A0A6C0JNE2"/>
<evidence type="ECO:0000313" key="1">
    <source>
        <dbReference type="EMBL" id="QHU07295.1"/>
    </source>
</evidence>
<reference evidence="1" key="1">
    <citation type="journal article" date="2020" name="Nature">
        <title>Giant virus diversity and host interactions through global metagenomics.</title>
        <authorList>
            <person name="Schulz F."/>
            <person name="Roux S."/>
            <person name="Paez-Espino D."/>
            <person name="Jungbluth S."/>
            <person name="Walsh D.A."/>
            <person name="Denef V.J."/>
            <person name="McMahon K.D."/>
            <person name="Konstantinidis K.T."/>
            <person name="Eloe-Fadrosh E.A."/>
            <person name="Kyrpides N.C."/>
            <person name="Woyke T."/>
        </authorList>
    </citation>
    <scope>NUCLEOTIDE SEQUENCE</scope>
    <source>
        <strain evidence="1">GVMAG-S-1040241-154</strain>
    </source>
</reference>
<name>A0A6C0JNE2_9ZZZZ</name>
<protein>
    <submittedName>
        <fullName evidence="1">Uncharacterized protein</fullName>
    </submittedName>
</protein>
<dbReference type="EMBL" id="MN740684">
    <property type="protein sequence ID" value="QHU07295.1"/>
    <property type="molecule type" value="Genomic_DNA"/>
</dbReference>
<organism evidence="1">
    <name type="scientific">viral metagenome</name>
    <dbReference type="NCBI Taxonomy" id="1070528"/>
    <lineage>
        <taxon>unclassified sequences</taxon>
        <taxon>metagenomes</taxon>
        <taxon>organismal metagenomes</taxon>
    </lineage>
</organism>
<sequence length="332" mass="38950">MNTNFVIDKYSNYFIYQKELRALIKILKKKSFDLNGILYGEVVLNNIISKYYKEKFSNNNQNDFNEFWNTNYDTDTLGRVITTNTFDVYFKNFTDYLKFISYIQNNILFKVNDTINIDSLLLIHTKFLITVNIGKTITWSGVDIKLSLNITTKIPNGKYIEPPFEQTNYIQDILIMSKDSYGPRISKFTGLEDIDNMDIINKNMLFAKIIEDLCYYKTYILTNNYNFNNYLASKSVELINNGWNILNSPINICKNCNKSSDDICVICLDNIENNTDIGIFKRNNYILHKECLIDYITSKVNSNAEKLLCPYRQPIDFICNNNNVYNYLNNNY</sequence>